<name>A5JPX0_PARLI</name>
<dbReference type="GO" id="GO:0045089">
    <property type="term" value="P:positive regulation of innate immune response"/>
    <property type="evidence" value="ECO:0007669"/>
    <property type="project" value="TreeGrafter"/>
</dbReference>
<dbReference type="GO" id="GO:0005123">
    <property type="term" value="F:death receptor binding"/>
    <property type="evidence" value="ECO:0007669"/>
    <property type="project" value="TreeGrafter"/>
</dbReference>
<dbReference type="PANTHER" id="PTHR15077:SF10">
    <property type="entry name" value="FAS-ASSOCIATED DEATH DOMAIN PROTEIN"/>
    <property type="match status" value="1"/>
</dbReference>
<accession>A5JPX0</accession>
<dbReference type="Pfam" id="PF00531">
    <property type="entry name" value="Death"/>
    <property type="match status" value="1"/>
</dbReference>
<protein>
    <submittedName>
        <fullName evidence="3">Fas-associating death domain-containing protein</fullName>
    </submittedName>
</protein>
<sequence length="221" mass="25485">MAVARQDICYKQVAFKIGKALSLSEINDFKFLCKDIPGFTQIDIDEISDGLALITKLEQLDVLTKSNVDLVAEFLSLVNRIDLEHELRQYEQDFIKMQVGGPVAQPMSAQFQQNNRYQLPAFNAQNQPAVMGEDLSNEFDIIVENIGRDWRQLARRLGLSEVDIECVTENHSRNLREQSRQALWTWKNRLRREATRQALIAALRKCRLNYIADIVEGFIKQ</sequence>
<evidence type="ECO:0000259" key="1">
    <source>
        <dbReference type="PROSITE" id="PS50017"/>
    </source>
</evidence>
<dbReference type="AlphaFoldDB" id="A5JPX0"/>
<evidence type="ECO:0000313" key="3">
    <source>
        <dbReference type="EMBL" id="ABQ51094.1"/>
    </source>
</evidence>
<dbReference type="PROSITE" id="PS50168">
    <property type="entry name" value="DED"/>
    <property type="match status" value="1"/>
</dbReference>
<dbReference type="GO" id="GO:0097191">
    <property type="term" value="P:extrinsic apoptotic signaling pathway"/>
    <property type="evidence" value="ECO:0007669"/>
    <property type="project" value="TreeGrafter"/>
</dbReference>
<reference evidence="3" key="1">
    <citation type="submission" date="2007-04" db="EMBL/GenBank/DDBJ databases">
        <title>Identification and characterization of sea urchin FADD.</title>
        <authorList>
            <person name="Sakamaki K."/>
            <person name="Nozaki M."/>
        </authorList>
    </citation>
    <scope>NUCLEOTIDE SEQUENCE</scope>
</reference>
<dbReference type="Gene3D" id="1.10.533.10">
    <property type="entry name" value="Death Domain, Fas"/>
    <property type="match status" value="2"/>
</dbReference>
<dbReference type="SMART" id="SM00005">
    <property type="entry name" value="DEATH"/>
    <property type="match status" value="1"/>
</dbReference>
<dbReference type="InterPro" id="IPR016729">
    <property type="entry name" value="FADD"/>
</dbReference>
<feature type="domain" description="Death" evidence="1">
    <location>
        <begin position="135"/>
        <end position="219"/>
    </location>
</feature>
<dbReference type="GO" id="GO:0031265">
    <property type="term" value="C:CD95 death-inducing signaling complex"/>
    <property type="evidence" value="ECO:0007669"/>
    <property type="project" value="TreeGrafter"/>
</dbReference>
<dbReference type="GO" id="GO:0089720">
    <property type="term" value="F:caspase binding"/>
    <property type="evidence" value="ECO:0007669"/>
    <property type="project" value="TreeGrafter"/>
</dbReference>
<dbReference type="InterPro" id="IPR000488">
    <property type="entry name" value="Death_dom"/>
</dbReference>
<gene>
    <name evidence="3" type="primary">fadd</name>
</gene>
<dbReference type="InterPro" id="IPR001875">
    <property type="entry name" value="DED_dom"/>
</dbReference>
<proteinExistence type="evidence at transcript level"/>
<organism evidence="3">
    <name type="scientific">Paracentrotus lividus</name>
    <name type="common">Common sea urchin</name>
    <dbReference type="NCBI Taxonomy" id="7656"/>
    <lineage>
        <taxon>Eukaryota</taxon>
        <taxon>Metazoa</taxon>
        <taxon>Echinodermata</taxon>
        <taxon>Eleutherozoa</taxon>
        <taxon>Echinozoa</taxon>
        <taxon>Echinoidea</taxon>
        <taxon>Euechinoidea</taxon>
        <taxon>Echinacea</taxon>
        <taxon>Camarodonta</taxon>
        <taxon>Echinidea</taxon>
        <taxon>Echinidae</taxon>
        <taxon>Paracentrotus</taxon>
    </lineage>
</organism>
<feature type="domain" description="DED" evidence="2">
    <location>
        <begin position="9"/>
        <end position="89"/>
    </location>
</feature>
<dbReference type="CDD" id="cd08306">
    <property type="entry name" value="Death_FADD"/>
    <property type="match status" value="1"/>
</dbReference>
<dbReference type="FunFam" id="1.10.533.10:FF:000059">
    <property type="entry name" value="Fas-associated via death domain"/>
    <property type="match status" value="1"/>
</dbReference>
<evidence type="ECO:0000259" key="2">
    <source>
        <dbReference type="PROSITE" id="PS50168"/>
    </source>
</evidence>
<dbReference type="SMR" id="A5JPX0"/>
<dbReference type="SUPFAM" id="SSF47986">
    <property type="entry name" value="DEATH domain"/>
    <property type="match status" value="2"/>
</dbReference>
<dbReference type="InterPro" id="IPR011029">
    <property type="entry name" value="DEATH-like_dom_sf"/>
</dbReference>
<dbReference type="PANTHER" id="PTHR15077">
    <property type="entry name" value="FAS-ASSOCIATING DEATH DOMAIN-CONTAINING PROTEIN FADD"/>
    <property type="match status" value="1"/>
</dbReference>
<dbReference type="Pfam" id="PF01335">
    <property type="entry name" value="DED"/>
    <property type="match status" value="1"/>
</dbReference>
<dbReference type="EMBL" id="EF555572">
    <property type="protein sequence ID" value="ABQ51094.1"/>
    <property type="molecule type" value="mRNA"/>
</dbReference>
<dbReference type="PROSITE" id="PS50017">
    <property type="entry name" value="DEATH_DOMAIN"/>
    <property type="match status" value="1"/>
</dbReference>
<dbReference type="GO" id="GO:0042981">
    <property type="term" value="P:regulation of apoptotic process"/>
    <property type="evidence" value="ECO:0007669"/>
    <property type="project" value="InterPro"/>
</dbReference>